<feature type="transmembrane region" description="Helical" evidence="1">
    <location>
        <begin position="228"/>
        <end position="251"/>
    </location>
</feature>
<feature type="transmembrane region" description="Helical" evidence="1">
    <location>
        <begin position="118"/>
        <end position="140"/>
    </location>
</feature>
<organism evidence="2 3">
    <name type="scientific">Gracilibacillus caseinilyticus</name>
    <dbReference type="NCBI Taxonomy" id="2932256"/>
    <lineage>
        <taxon>Bacteria</taxon>
        <taxon>Bacillati</taxon>
        <taxon>Bacillota</taxon>
        <taxon>Bacilli</taxon>
        <taxon>Bacillales</taxon>
        <taxon>Bacillaceae</taxon>
        <taxon>Gracilibacillus</taxon>
    </lineage>
</organism>
<proteinExistence type="predicted"/>
<keyword evidence="1" id="KW-0472">Membrane</keyword>
<protein>
    <submittedName>
        <fullName evidence="2">ABC transporter permease</fullName>
    </submittedName>
</protein>
<keyword evidence="1" id="KW-0812">Transmembrane</keyword>
<feature type="transmembrane region" description="Helical" evidence="1">
    <location>
        <begin position="68"/>
        <end position="92"/>
    </location>
</feature>
<gene>
    <name evidence="2" type="ORF">MUN88_01525</name>
</gene>
<feature type="transmembrane region" description="Helical" evidence="1">
    <location>
        <begin position="20"/>
        <end position="41"/>
    </location>
</feature>
<evidence type="ECO:0000313" key="2">
    <source>
        <dbReference type="EMBL" id="UOQ50483.1"/>
    </source>
</evidence>
<accession>A0ABY4F1B9</accession>
<dbReference type="Proteomes" id="UP000831782">
    <property type="component" value="Chromosome"/>
</dbReference>
<dbReference type="EMBL" id="CP095072">
    <property type="protein sequence ID" value="UOQ50483.1"/>
    <property type="molecule type" value="Genomic_DNA"/>
</dbReference>
<name>A0ABY4F1B9_9BACI</name>
<evidence type="ECO:0000256" key="1">
    <source>
        <dbReference type="SAM" id="Phobius"/>
    </source>
</evidence>
<evidence type="ECO:0000313" key="3">
    <source>
        <dbReference type="Proteomes" id="UP000831782"/>
    </source>
</evidence>
<feature type="transmembrane region" description="Helical" evidence="1">
    <location>
        <begin position="152"/>
        <end position="174"/>
    </location>
</feature>
<dbReference type="RefSeq" id="WP_244724272.1">
    <property type="nucleotide sequence ID" value="NZ_CP095072.1"/>
</dbReference>
<feature type="transmembrane region" description="Helical" evidence="1">
    <location>
        <begin position="181"/>
        <end position="201"/>
    </location>
</feature>
<keyword evidence="1" id="KW-1133">Transmembrane helix</keyword>
<keyword evidence="3" id="KW-1185">Reference proteome</keyword>
<sequence length="258" mass="28972">MQWIMIFQKELIEDWRNYKWVWVPLVFIVLCVMDPLTTYYMPVILDSVGGLPEGTVIPAPDLQPGEAIMLSLAELSSLGVLVVVAISMAVIAGERKSGVAQLVLVKPVRYLTYITAKWAAKLLLVFTSFLLGMLTSWYYVYLLFGDLAVSEFIGLFFFYFIWLIFVVSLTIFYNTVVINPGLVLTLTVGTIMLMSGFNQIFSHQLPWFPNSISQHITTFLSEGKVPDALWGGASVTLLLTVLLILVSNIMLQRKEIGE</sequence>
<reference evidence="2 3" key="1">
    <citation type="submission" date="2022-04" db="EMBL/GenBank/DDBJ databases">
        <title>Gracilibacillus sp. isolated from saltern.</title>
        <authorList>
            <person name="Won M."/>
            <person name="Lee C.-M."/>
            <person name="Woen H.-Y."/>
            <person name="Kwon S.-W."/>
        </authorList>
    </citation>
    <scope>NUCLEOTIDE SEQUENCE [LARGE SCALE GENOMIC DNA]</scope>
    <source>
        <strain evidence="2 3">SSWR10-1</strain>
    </source>
</reference>